<dbReference type="Proteomes" id="UP000221469">
    <property type="component" value="Segment"/>
</dbReference>
<gene>
    <name evidence="1" type="ORF">SEA_BRICOLE_134</name>
</gene>
<proteinExistence type="predicted"/>
<evidence type="ECO:0000313" key="1">
    <source>
        <dbReference type="EMBL" id="ALF00640.1"/>
    </source>
</evidence>
<organism evidence="1 2">
    <name type="scientific">Mycobacterium phage Bricole</name>
    <dbReference type="NCBI Taxonomy" id="1718601"/>
    <lineage>
        <taxon>Viruses</taxon>
        <taxon>Duplodnaviria</taxon>
        <taxon>Heunggongvirae</taxon>
        <taxon>Uroviricota</taxon>
        <taxon>Caudoviricetes</taxon>
        <taxon>Vilmaviridae</taxon>
        <taxon>Mclasvirinae</taxon>
        <taxon>Bongovirus</taxon>
        <taxon>Bongovirus bongo</taxon>
    </lineage>
</organism>
<reference evidence="1 2" key="1">
    <citation type="submission" date="2015-08" db="EMBL/GenBank/DDBJ databases">
        <authorList>
            <person name="Barekzi N."/>
            <person name="Doss J.H."/>
            <person name="Bluford J."/>
            <person name="Fizer S."/>
            <person name="Garofalo A.E."/>
            <person name="Gasalao M.B."/>
            <person name="Griffin J."/>
            <person name="Henderson C.M."/>
            <person name="Hyre A.N."/>
            <person name="Irons L.B."/>
            <person name="Jafree E."/>
            <person name="Kanda K."/>
            <person name="Matthews D."/>
            <person name="Mclaren B."/>
            <person name="Moriarty A."/>
            <person name="Northam N."/>
            <person name="Ryan M."/>
            <person name="Smith D.E."/>
            <person name="Vanselow D."/>
            <person name="Welch J."/>
            <person name="Gauthier D."/>
            <person name="Anders K.R."/>
            <person name="Bradley K.W."/>
            <person name="Asai D.J."/>
            <person name="Bowman C.A."/>
            <person name="Russell D.A."/>
            <person name="Pope W.H."/>
            <person name="Jacobs-Sera D."/>
            <person name="Hendrix R.W."/>
            <person name="Hatfull G.F."/>
        </authorList>
    </citation>
    <scope>NUCLEOTIDE SEQUENCE [LARGE SCALE GENOMIC DNA]</scope>
</reference>
<protein>
    <submittedName>
        <fullName evidence="1">Uncharacterized protein</fullName>
    </submittedName>
</protein>
<dbReference type="EMBL" id="KT591491">
    <property type="protein sequence ID" value="ALF00640.1"/>
    <property type="molecule type" value="Genomic_DNA"/>
</dbReference>
<evidence type="ECO:0000313" key="2">
    <source>
        <dbReference type="Proteomes" id="UP000221469"/>
    </source>
</evidence>
<accession>A0A0M4RC12</accession>
<sequence>MALALLKAPNVPMPAHVYRVHRRACPNPWKDRYTTAAEAHRVVTDILTRNKHTKKNRIPQGVYECRCGGFHLSDARRVVALGG</sequence>
<name>A0A0M4RC12_9CAUD</name>